<organism evidence="1">
    <name type="scientific">Tanacetum cinerariifolium</name>
    <name type="common">Dalmatian daisy</name>
    <name type="synonym">Chrysanthemum cinerariifolium</name>
    <dbReference type="NCBI Taxonomy" id="118510"/>
    <lineage>
        <taxon>Eukaryota</taxon>
        <taxon>Viridiplantae</taxon>
        <taxon>Streptophyta</taxon>
        <taxon>Embryophyta</taxon>
        <taxon>Tracheophyta</taxon>
        <taxon>Spermatophyta</taxon>
        <taxon>Magnoliopsida</taxon>
        <taxon>eudicotyledons</taxon>
        <taxon>Gunneridae</taxon>
        <taxon>Pentapetalae</taxon>
        <taxon>asterids</taxon>
        <taxon>campanulids</taxon>
        <taxon>Asterales</taxon>
        <taxon>Asteraceae</taxon>
        <taxon>Asteroideae</taxon>
        <taxon>Anthemideae</taxon>
        <taxon>Anthemidinae</taxon>
        <taxon>Tanacetum</taxon>
    </lineage>
</organism>
<accession>A0A699IKW5</accession>
<protein>
    <submittedName>
        <fullName evidence="1">Retrovirus-related Pol polyprotein from transposon TNT 1-94</fullName>
    </submittedName>
</protein>
<gene>
    <name evidence="1" type="ORF">Tci_542010</name>
</gene>
<dbReference type="EMBL" id="BKCJ010311896">
    <property type="protein sequence ID" value="GEZ70037.1"/>
    <property type="molecule type" value="Genomic_DNA"/>
</dbReference>
<sequence length="345" mass="38409">MMRALMVHHGCDAAFETLAVDMEAGEKAALMKNAYSTLILCLRDRVLLKVTREITAMMNKLILDLANIDIEIEDENQALMLLILLPSSYENFVETLLYERESLTMEDALATLNSMELKKRTEGTKEGIGDGLYVRGGQIIKVKLILVEVRGLIPGVELVNSSASYVIQESSKERLSIEEVKNLISLGILEKEGYTVKMQMGRIKVIKGCRFMMIEIKKKNCLHTLEAKVMTFGVQKHGDSKQVGFKQLGSKKVGFKQLGFIQFGFKQLVPGVETRVCGVQVDDRVWLEAKMQGAQENHEAEGLQVGANIMVTIVPGQVVEGNVAEKKKVKESVKTNLGKLLKYNA</sequence>
<evidence type="ECO:0000313" key="1">
    <source>
        <dbReference type="EMBL" id="GEZ70037.1"/>
    </source>
</evidence>
<dbReference type="AlphaFoldDB" id="A0A699IKW5"/>
<dbReference type="Pfam" id="PF14223">
    <property type="entry name" value="Retrotran_gag_2"/>
    <property type="match status" value="1"/>
</dbReference>
<proteinExistence type="predicted"/>
<comment type="caution">
    <text evidence="1">The sequence shown here is derived from an EMBL/GenBank/DDBJ whole genome shotgun (WGS) entry which is preliminary data.</text>
</comment>
<reference evidence="1" key="1">
    <citation type="journal article" date="2019" name="Sci. Rep.">
        <title>Draft genome of Tanacetum cinerariifolium, the natural source of mosquito coil.</title>
        <authorList>
            <person name="Yamashiro T."/>
            <person name="Shiraishi A."/>
            <person name="Satake H."/>
            <person name="Nakayama K."/>
        </authorList>
    </citation>
    <scope>NUCLEOTIDE SEQUENCE</scope>
</reference>
<name>A0A699IKW5_TANCI</name>